<feature type="compositionally biased region" description="Basic and acidic residues" evidence="1">
    <location>
        <begin position="1"/>
        <end position="17"/>
    </location>
</feature>
<evidence type="ECO:0000313" key="3">
    <source>
        <dbReference type="Proteomes" id="UP000622552"/>
    </source>
</evidence>
<accession>A0A8J7G906</accession>
<name>A0A8J7G906_9ACTN</name>
<comment type="caution">
    <text evidence="2">The sequence shown here is derived from an EMBL/GenBank/DDBJ whole genome shotgun (WGS) entry which is preliminary data.</text>
</comment>
<protein>
    <submittedName>
        <fullName evidence="2">Uncharacterized protein</fullName>
    </submittedName>
</protein>
<reference evidence="2" key="1">
    <citation type="submission" date="2020-11" db="EMBL/GenBank/DDBJ databases">
        <title>Sequencing the genomes of 1000 actinobacteria strains.</title>
        <authorList>
            <person name="Klenk H.-P."/>
        </authorList>
    </citation>
    <scope>NUCLEOTIDE SEQUENCE</scope>
    <source>
        <strain evidence="2">DSM 45356</strain>
    </source>
</reference>
<organism evidence="2 3">
    <name type="scientific">Longispora fulva</name>
    <dbReference type="NCBI Taxonomy" id="619741"/>
    <lineage>
        <taxon>Bacteria</taxon>
        <taxon>Bacillati</taxon>
        <taxon>Actinomycetota</taxon>
        <taxon>Actinomycetes</taxon>
        <taxon>Micromonosporales</taxon>
        <taxon>Micromonosporaceae</taxon>
        <taxon>Longispora</taxon>
    </lineage>
</organism>
<sequence length="58" mass="6409">MTVEELVRSWKDPDHRTGTHPAGEIVLRHGDGEIPSVSLDYFCTTFGLRGLEEPAGDL</sequence>
<feature type="region of interest" description="Disordered" evidence="1">
    <location>
        <begin position="1"/>
        <end position="23"/>
    </location>
</feature>
<dbReference type="RefSeq" id="WP_197002982.1">
    <property type="nucleotide sequence ID" value="NZ_BONS01000001.1"/>
</dbReference>
<dbReference type="AlphaFoldDB" id="A0A8J7G906"/>
<evidence type="ECO:0000313" key="2">
    <source>
        <dbReference type="EMBL" id="MBG6135933.1"/>
    </source>
</evidence>
<gene>
    <name evidence="2" type="ORF">IW245_002127</name>
</gene>
<proteinExistence type="predicted"/>
<dbReference type="Proteomes" id="UP000622552">
    <property type="component" value="Unassembled WGS sequence"/>
</dbReference>
<evidence type="ECO:0000256" key="1">
    <source>
        <dbReference type="SAM" id="MobiDB-lite"/>
    </source>
</evidence>
<dbReference type="EMBL" id="JADOUF010000001">
    <property type="protein sequence ID" value="MBG6135933.1"/>
    <property type="molecule type" value="Genomic_DNA"/>
</dbReference>
<keyword evidence="3" id="KW-1185">Reference proteome</keyword>